<accession>A0A0B7A4E5</accession>
<evidence type="ECO:0000313" key="1">
    <source>
        <dbReference type="EMBL" id="CEK75829.1"/>
    </source>
</evidence>
<reference evidence="1" key="1">
    <citation type="submission" date="2014-12" db="EMBL/GenBank/DDBJ databases">
        <title>Insight into the proteome of Arion vulgaris.</title>
        <authorList>
            <person name="Aradska J."/>
            <person name="Bulat T."/>
            <person name="Smidak R."/>
            <person name="Sarate P."/>
            <person name="Gangsoo J."/>
            <person name="Sialana F."/>
            <person name="Bilban M."/>
            <person name="Lubec G."/>
        </authorList>
    </citation>
    <scope>NUCLEOTIDE SEQUENCE</scope>
    <source>
        <tissue evidence="1">Skin</tissue>
    </source>
</reference>
<dbReference type="EMBL" id="HACG01028964">
    <property type="protein sequence ID" value="CEK75829.1"/>
    <property type="molecule type" value="Transcribed_RNA"/>
</dbReference>
<proteinExistence type="predicted"/>
<name>A0A0B7A4E5_9EUPU</name>
<protein>
    <submittedName>
        <fullName evidence="1">Uncharacterized protein</fullName>
    </submittedName>
</protein>
<gene>
    <name evidence="1" type="primary">ORF97215</name>
</gene>
<feature type="non-terminal residue" evidence="1">
    <location>
        <position position="74"/>
    </location>
</feature>
<dbReference type="AlphaFoldDB" id="A0A0B7A4E5"/>
<sequence length="74" mass="8779">MLFSVFEILKNVANIYKFCIILLQNTSWLTYLNMEAHLKWQTEIQLCRRDKNGSEYQMNVKSDCSIHKPKLLIA</sequence>
<organism evidence="1">
    <name type="scientific">Arion vulgaris</name>
    <dbReference type="NCBI Taxonomy" id="1028688"/>
    <lineage>
        <taxon>Eukaryota</taxon>
        <taxon>Metazoa</taxon>
        <taxon>Spiralia</taxon>
        <taxon>Lophotrochozoa</taxon>
        <taxon>Mollusca</taxon>
        <taxon>Gastropoda</taxon>
        <taxon>Heterobranchia</taxon>
        <taxon>Euthyneura</taxon>
        <taxon>Panpulmonata</taxon>
        <taxon>Eupulmonata</taxon>
        <taxon>Stylommatophora</taxon>
        <taxon>Helicina</taxon>
        <taxon>Arionoidea</taxon>
        <taxon>Arionidae</taxon>
        <taxon>Arion</taxon>
    </lineage>
</organism>